<dbReference type="SUPFAM" id="SSF52540">
    <property type="entry name" value="P-loop containing nucleoside triphosphate hydrolases"/>
    <property type="match status" value="1"/>
</dbReference>
<proteinExistence type="predicted"/>
<dbReference type="RefSeq" id="WP_272131785.1">
    <property type="nucleotide sequence ID" value="NZ_JAQLOI010000001.1"/>
</dbReference>
<dbReference type="Gene3D" id="3.40.50.300">
    <property type="entry name" value="P-loop containing nucleotide triphosphate hydrolases"/>
    <property type="match status" value="1"/>
</dbReference>
<evidence type="ECO:0000313" key="1">
    <source>
        <dbReference type="EMBL" id="MDB1122246.1"/>
    </source>
</evidence>
<gene>
    <name evidence="1" type="ORF">PGX00_00145</name>
</gene>
<protein>
    <submittedName>
        <fullName evidence="1">AAA family ATPase</fullName>
    </submittedName>
</protein>
<dbReference type="InterPro" id="IPR036086">
    <property type="entry name" value="ParB/Sulfiredoxin_sf"/>
</dbReference>
<evidence type="ECO:0000313" key="2">
    <source>
        <dbReference type="Proteomes" id="UP001210678"/>
    </source>
</evidence>
<accession>A0ABT4YL34</accession>
<organism evidence="1 2">
    <name type="scientific">Vibrio algarum</name>
    <dbReference type="NCBI Taxonomy" id="3020714"/>
    <lineage>
        <taxon>Bacteria</taxon>
        <taxon>Pseudomonadati</taxon>
        <taxon>Pseudomonadota</taxon>
        <taxon>Gammaproteobacteria</taxon>
        <taxon>Vibrionales</taxon>
        <taxon>Vibrionaceae</taxon>
        <taxon>Vibrio</taxon>
    </lineage>
</organism>
<dbReference type="Pfam" id="PF13189">
    <property type="entry name" value="Cytidylate_kin2"/>
    <property type="match status" value="1"/>
</dbReference>
<dbReference type="InterPro" id="IPR027417">
    <property type="entry name" value="P-loop_NTPase"/>
</dbReference>
<dbReference type="EMBL" id="JAQLOI010000001">
    <property type="protein sequence ID" value="MDB1122246.1"/>
    <property type="molecule type" value="Genomic_DNA"/>
</dbReference>
<keyword evidence="2" id="KW-1185">Reference proteome</keyword>
<sequence>MKNIITISGDIGSGKSSVATCLNELTGFEVIGTGKIQRSIAADMGITTLELNHLSKTDRSVDDKIDSSVVELGKNKDNLLIDSRLAWNFIPNSFKVYLAVSDKVAADRVYSASRVDEKNGSLEETESNNIERRNLEIERFQSLYGVKLNDYSNYDVVIDTSFASPNEIASKIVEQFNIAKHKTISSNFWVSPSSLFPTQSIRSFNQDRFKSVNESIKSSGFNSDNPVDIIKIDDFIYIWDGHMRTISSCQNDISLVPARFVETNIKNFDTQKVCNFTSLSDIYDWEDATGFQFSHYPKK</sequence>
<comment type="caution">
    <text evidence="1">The sequence shown here is derived from an EMBL/GenBank/DDBJ whole genome shotgun (WGS) entry which is preliminary data.</text>
</comment>
<reference evidence="1 2" key="1">
    <citation type="submission" date="2023-01" db="EMBL/GenBank/DDBJ databases">
        <title>Vibrio sp. KJ40-1 sp.nov, isolated from marine algae.</title>
        <authorList>
            <person name="Butt M."/>
            <person name="Kim J.M.J."/>
            <person name="Jeon C.O.C."/>
        </authorList>
    </citation>
    <scope>NUCLEOTIDE SEQUENCE [LARGE SCALE GENOMIC DNA]</scope>
    <source>
        <strain evidence="1 2">KJ40-1</strain>
    </source>
</reference>
<name>A0ABT4YL34_9VIBR</name>
<dbReference type="Proteomes" id="UP001210678">
    <property type="component" value="Unassembled WGS sequence"/>
</dbReference>
<dbReference type="SUPFAM" id="SSF110849">
    <property type="entry name" value="ParB/Sulfiredoxin"/>
    <property type="match status" value="1"/>
</dbReference>